<evidence type="ECO:0000256" key="9">
    <source>
        <dbReference type="ARBA" id="ARBA00022833"/>
    </source>
</evidence>
<dbReference type="CDD" id="cd09274">
    <property type="entry name" value="RNase_HI_RT_Ty3"/>
    <property type="match status" value="1"/>
</dbReference>
<feature type="coiled-coil region" evidence="11">
    <location>
        <begin position="1138"/>
        <end position="1165"/>
    </location>
</feature>
<keyword evidence="9" id="KW-0862">Zinc</keyword>
<evidence type="ECO:0000256" key="3">
    <source>
        <dbReference type="ARBA" id="ARBA00022695"/>
    </source>
</evidence>
<dbReference type="SUPFAM" id="SSF53098">
    <property type="entry name" value="Ribonuclease H-like"/>
    <property type="match status" value="1"/>
</dbReference>
<reference evidence="15 16" key="1">
    <citation type="journal article" date="2015" name="Genome Biol. Evol.">
        <title>Comparative Genomics of a Bacterivorous Green Alga Reveals Evolutionary Causalities and Consequences of Phago-Mixotrophic Mode of Nutrition.</title>
        <authorList>
            <person name="Burns J.A."/>
            <person name="Paasch A."/>
            <person name="Narechania A."/>
            <person name="Kim E."/>
        </authorList>
    </citation>
    <scope>NUCLEOTIDE SEQUENCE [LARGE SCALE GENOMIC DNA]</scope>
    <source>
        <strain evidence="15 16">PLY_AMNH</strain>
    </source>
</reference>
<dbReference type="Gene3D" id="3.30.70.270">
    <property type="match status" value="2"/>
</dbReference>
<dbReference type="GO" id="GO:0004519">
    <property type="term" value="F:endonuclease activity"/>
    <property type="evidence" value="ECO:0007669"/>
    <property type="project" value="UniProtKB-KW"/>
</dbReference>
<dbReference type="GO" id="GO:0015074">
    <property type="term" value="P:DNA integration"/>
    <property type="evidence" value="ECO:0007669"/>
    <property type="project" value="InterPro"/>
</dbReference>
<dbReference type="GO" id="GO:0016787">
    <property type="term" value="F:hydrolase activity"/>
    <property type="evidence" value="ECO:0007669"/>
    <property type="project" value="UniProtKB-KW"/>
</dbReference>
<dbReference type="GO" id="GO:0008168">
    <property type="term" value="F:methyltransferase activity"/>
    <property type="evidence" value="ECO:0007669"/>
    <property type="project" value="UniProtKB-KW"/>
</dbReference>
<keyword evidence="6" id="KW-0255">Endonuclease</keyword>
<dbReference type="EMBL" id="LGRX02035584">
    <property type="protein sequence ID" value="KAK3233970.1"/>
    <property type="molecule type" value="Genomic_DNA"/>
</dbReference>
<dbReference type="Gene3D" id="3.30.420.10">
    <property type="entry name" value="Ribonuclease H-like superfamily/Ribonuclease H"/>
    <property type="match status" value="1"/>
</dbReference>
<evidence type="ECO:0000256" key="7">
    <source>
        <dbReference type="ARBA" id="ARBA00022771"/>
    </source>
</evidence>
<keyword evidence="3" id="KW-0548">Nucleotidyltransferase</keyword>
<dbReference type="PANTHER" id="PTHR37984">
    <property type="entry name" value="PROTEIN CBG26694"/>
    <property type="match status" value="1"/>
</dbReference>
<evidence type="ECO:0000256" key="5">
    <source>
        <dbReference type="ARBA" id="ARBA00022723"/>
    </source>
</evidence>
<evidence type="ECO:0000256" key="1">
    <source>
        <dbReference type="ARBA" id="ARBA00022603"/>
    </source>
</evidence>
<keyword evidence="13" id="KW-0812">Transmembrane</keyword>
<dbReference type="PROSITE" id="PS50994">
    <property type="entry name" value="INTEGRASE"/>
    <property type="match status" value="1"/>
</dbReference>
<dbReference type="InterPro" id="IPR001965">
    <property type="entry name" value="Znf_PHD"/>
</dbReference>
<evidence type="ECO:0000313" key="16">
    <source>
        <dbReference type="Proteomes" id="UP001190700"/>
    </source>
</evidence>
<gene>
    <name evidence="15" type="ORF">CYMTET_55750</name>
</gene>
<feature type="transmembrane region" description="Helical" evidence="13">
    <location>
        <begin position="1254"/>
        <end position="1273"/>
    </location>
</feature>
<dbReference type="GO" id="GO:0003964">
    <property type="term" value="F:RNA-directed DNA polymerase activity"/>
    <property type="evidence" value="ECO:0007669"/>
    <property type="project" value="UniProtKB-KW"/>
</dbReference>
<dbReference type="InterPro" id="IPR050951">
    <property type="entry name" value="Retrovirus_Pol_polyprotein"/>
</dbReference>
<dbReference type="Pfam" id="PF00145">
    <property type="entry name" value="DNA_methylase"/>
    <property type="match status" value="1"/>
</dbReference>
<dbReference type="SUPFAM" id="SSF57903">
    <property type="entry name" value="FYVE/PHD zinc finger"/>
    <property type="match status" value="1"/>
</dbReference>
<keyword evidence="1" id="KW-0489">Methyltransferase</keyword>
<dbReference type="InterPro" id="IPR019787">
    <property type="entry name" value="Znf_PHD-finger"/>
</dbReference>
<accession>A0AAE0BDF8</accession>
<feature type="region of interest" description="Disordered" evidence="12">
    <location>
        <begin position="100"/>
        <end position="121"/>
    </location>
</feature>
<keyword evidence="2" id="KW-0808">Transferase</keyword>
<organism evidence="15 16">
    <name type="scientific">Cymbomonas tetramitiformis</name>
    <dbReference type="NCBI Taxonomy" id="36881"/>
    <lineage>
        <taxon>Eukaryota</taxon>
        <taxon>Viridiplantae</taxon>
        <taxon>Chlorophyta</taxon>
        <taxon>Pyramimonadophyceae</taxon>
        <taxon>Pyramimonadales</taxon>
        <taxon>Pyramimonadaceae</taxon>
        <taxon>Cymbomonas</taxon>
    </lineage>
</organism>
<keyword evidence="10" id="KW-0695">RNA-directed DNA polymerase</keyword>
<protein>
    <submittedName>
        <fullName evidence="15">Methyl-CpG-binding domain-containing protein 9</fullName>
    </submittedName>
</protein>
<feature type="compositionally biased region" description="Basic and acidic residues" evidence="12">
    <location>
        <begin position="425"/>
        <end position="447"/>
    </location>
</feature>
<evidence type="ECO:0000313" key="15">
    <source>
        <dbReference type="EMBL" id="KAK3233970.1"/>
    </source>
</evidence>
<feature type="region of interest" description="Disordered" evidence="12">
    <location>
        <begin position="1187"/>
        <end position="1210"/>
    </location>
</feature>
<dbReference type="GO" id="GO:0003676">
    <property type="term" value="F:nucleic acid binding"/>
    <property type="evidence" value="ECO:0007669"/>
    <property type="project" value="InterPro"/>
</dbReference>
<dbReference type="Proteomes" id="UP001190700">
    <property type="component" value="Unassembled WGS sequence"/>
</dbReference>
<evidence type="ECO:0000256" key="6">
    <source>
        <dbReference type="ARBA" id="ARBA00022759"/>
    </source>
</evidence>
<dbReference type="InterPro" id="IPR001584">
    <property type="entry name" value="Integrase_cat-core"/>
</dbReference>
<keyword evidence="13" id="KW-0472">Membrane</keyword>
<keyword evidence="11" id="KW-0175">Coiled coil</keyword>
<comment type="caution">
    <text evidence="15">The sequence shown here is derived from an EMBL/GenBank/DDBJ whole genome shotgun (WGS) entry which is preliminary data.</text>
</comment>
<dbReference type="Pfam" id="PF17917">
    <property type="entry name" value="RT_RNaseH"/>
    <property type="match status" value="1"/>
</dbReference>
<dbReference type="InterPro" id="IPR013083">
    <property type="entry name" value="Znf_RING/FYVE/PHD"/>
</dbReference>
<feature type="transmembrane region" description="Helical" evidence="13">
    <location>
        <begin position="1228"/>
        <end position="1247"/>
    </location>
</feature>
<dbReference type="GO" id="GO:0032259">
    <property type="term" value="P:methylation"/>
    <property type="evidence" value="ECO:0007669"/>
    <property type="project" value="UniProtKB-KW"/>
</dbReference>
<dbReference type="InterPro" id="IPR036397">
    <property type="entry name" value="RNaseH_sf"/>
</dbReference>
<evidence type="ECO:0000256" key="11">
    <source>
        <dbReference type="SAM" id="Coils"/>
    </source>
</evidence>
<feature type="region of interest" description="Disordered" evidence="12">
    <location>
        <begin position="2447"/>
        <end position="2473"/>
    </location>
</feature>
<feature type="coiled-coil region" evidence="11">
    <location>
        <begin position="1043"/>
        <end position="1109"/>
    </location>
</feature>
<dbReference type="Gene3D" id="3.30.40.10">
    <property type="entry name" value="Zinc/RING finger domain, C3HC4 (zinc finger)"/>
    <property type="match status" value="1"/>
</dbReference>
<keyword evidence="16" id="KW-1185">Reference proteome</keyword>
<dbReference type="Gene3D" id="3.40.50.150">
    <property type="entry name" value="Vaccinia Virus protein VP39"/>
    <property type="match status" value="1"/>
</dbReference>
<dbReference type="Pfam" id="PF00628">
    <property type="entry name" value="PHD"/>
    <property type="match status" value="1"/>
</dbReference>
<evidence type="ECO:0000256" key="8">
    <source>
        <dbReference type="ARBA" id="ARBA00022801"/>
    </source>
</evidence>
<dbReference type="GO" id="GO:0008270">
    <property type="term" value="F:zinc ion binding"/>
    <property type="evidence" value="ECO:0007669"/>
    <property type="project" value="UniProtKB-KW"/>
</dbReference>
<dbReference type="InterPro" id="IPR001525">
    <property type="entry name" value="C5_MeTfrase"/>
</dbReference>
<dbReference type="SMART" id="SM00249">
    <property type="entry name" value="PHD"/>
    <property type="match status" value="1"/>
</dbReference>
<dbReference type="InterPro" id="IPR041588">
    <property type="entry name" value="Integrase_H2C2"/>
</dbReference>
<keyword evidence="8" id="KW-0378">Hydrolase</keyword>
<dbReference type="Pfam" id="PF17921">
    <property type="entry name" value="Integrase_H2C2"/>
    <property type="match status" value="1"/>
</dbReference>
<dbReference type="InterPro" id="IPR029063">
    <property type="entry name" value="SAM-dependent_MTases_sf"/>
</dbReference>
<evidence type="ECO:0000256" key="12">
    <source>
        <dbReference type="SAM" id="MobiDB-lite"/>
    </source>
</evidence>
<dbReference type="Pfam" id="PF00078">
    <property type="entry name" value="RVT_1"/>
    <property type="match status" value="1"/>
</dbReference>
<evidence type="ECO:0000256" key="10">
    <source>
        <dbReference type="ARBA" id="ARBA00022918"/>
    </source>
</evidence>
<feature type="region of interest" description="Disordered" evidence="12">
    <location>
        <begin position="386"/>
        <end position="447"/>
    </location>
</feature>
<keyword evidence="4" id="KW-0540">Nuclease</keyword>
<dbReference type="SUPFAM" id="SSF56672">
    <property type="entry name" value="DNA/RNA polymerases"/>
    <property type="match status" value="1"/>
</dbReference>
<dbReference type="Gene3D" id="3.10.10.10">
    <property type="entry name" value="HIV Type 1 Reverse Transcriptase, subunit A, domain 1"/>
    <property type="match status" value="1"/>
</dbReference>
<proteinExistence type="predicted"/>
<feature type="region of interest" description="Disordered" evidence="12">
    <location>
        <begin position="1824"/>
        <end position="1848"/>
    </location>
</feature>
<dbReference type="InterPro" id="IPR012337">
    <property type="entry name" value="RNaseH-like_sf"/>
</dbReference>
<dbReference type="CDD" id="cd01647">
    <property type="entry name" value="RT_LTR"/>
    <property type="match status" value="1"/>
</dbReference>
<dbReference type="InterPro" id="IPR000477">
    <property type="entry name" value="RT_dom"/>
</dbReference>
<dbReference type="InterPro" id="IPR043502">
    <property type="entry name" value="DNA/RNA_pol_sf"/>
</dbReference>
<evidence type="ECO:0000256" key="4">
    <source>
        <dbReference type="ARBA" id="ARBA00022722"/>
    </source>
</evidence>
<dbReference type="InterPro" id="IPR041373">
    <property type="entry name" value="RT_RNaseH"/>
</dbReference>
<evidence type="ECO:0000256" key="2">
    <source>
        <dbReference type="ARBA" id="ARBA00022679"/>
    </source>
</evidence>
<dbReference type="Gene3D" id="1.10.340.70">
    <property type="match status" value="1"/>
</dbReference>
<dbReference type="InterPro" id="IPR011011">
    <property type="entry name" value="Znf_FYVE_PHD"/>
</dbReference>
<keyword evidence="13" id="KW-1133">Transmembrane helix</keyword>
<dbReference type="SUPFAM" id="SSF53335">
    <property type="entry name" value="S-adenosyl-L-methionine-dependent methyltransferases"/>
    <property type="match status" value="1"/>
</dbReference>
<dbReference type="InterPro" id="IPR043128">
    <property type="entry name" value="Rev_trsase/Diguanyl_cyclase"/>
</dbReference>
<evidence type="ECO:0000256" key="13">
    <source>
        <dbReference type="SAM" id="Phobius"/>
    </source>
</evidence>
<feature type="domain" description="Integrase catalytic" evidence="14">
    <location>
        <begin position="2626"/>
        <end position="2793"/>
    </location>
</feature>
<name>A0AAE0BDF8_9CHLO</name>
<dbReference type="PANTHER" id="PTHR37984:SF5">
    <property type="entry name" value="PROTEIN NYNRIN-LIKE"/>
    <property type="match status" value="1"/>
</dbReference>
<feature type="compositionally biased region" description="Basic and acidic residues" evidence="12">
    <location>
        <begin position="1187"/>
        <end position="1207"/>
    </location>
</feature>
<evidence type="ECO:0000259" key="14">
    <source>
        <dbReference type="PROSITE" id="PS50994"/>
    </source>
</evidence>
<keyword evidence="5" id="KW-0479">Metal-binding</keyword>
<keyword evidence="7" id="KW-0863">Zinc-finger</keyword>
<sequence length="3163" mass="358042">MHVSLSMRVDAFRKLYLLHSHLKSAVQTLNRLTAHLSVKGLVSLPNNIQTLLAVDEAEKLLTEKVVADVATLHEPDDKAEQLLAVKRVADTAMLREFDDDEESLVEDDEEVPDLCSDGEEEDDIPLDEMAEGVVDSLYRAAAACVNRGYGVHVSGNVRDIRAGSIQAHTYELLKKRMESSLSEEMLSGMAQAILMDTGANCNIIAIKRVKELGLAIYEVEAGSKVARFDGTSTAFKQYCYVDVILAAGTPHMTLHRLHAFISYSETTYDFLIGTGPLKNALRVTIDLYRGLAVSEAPAMLLGVDEKVTLPLIECKVPDSHRRRRNADPRVCLTSEIFVKGGMEHGYAAERAEWLDHETPVEQDEQYFDCQEEVRFCAGVGERDPWQTEGKKVTRHSTADPQARTPEELVEDDDTSTEEIPEDPSDDRYVQRHTCKDSDGSRKREENDSWRHQRLYTSMDGHQRLCDIVEKINEKETKVKFARCQQETVVPNDRLRWPDFSSVDQKWDPYDDCTMKWWHSVVPNLGSEYSVVEPDYEALREAGDMKLAELQRSLCERQVYPSGPIVGTLMWDQKVHKFCVRTKPADDALSIAQATLSHSPADCSFAAKLESELQLPHYYESEGCWMYQHLRVLRKVDLNLLRQLIYDQYKEVEQGHEKAPKLVIRSNKARGTPKFYPVTDGEGGPGVVFDNYHAAQEYHGIWAGSSILKACNSESAAQDTLANYSERRAPAPPRSAKQKTLARVNTKDVKVVKSETPVDLEDDDMDTMSTVWKDSLKPVGPAQLKRHLVPETMTITDKPFDPREPAQLVHSPLDPQDASHGHQKEDAGNQWLTKRIEMRWLQIQSEQTVFVVRYRKTTDGNLKILAGEGNTLRGVGKMFMDSKVRKKYIRPVAHSMSGYLCPGGRSQPPRDSNGHMGLLHTLEQHFEDTQDGEKVAQGIMEHLYEDDFKSLGKTVHVLKMRAHRNVKAVYYIFEDEEYYRQDGKIVDLSFHEHYLLENTRKFNALRWVGHLEVTTIHREPLSLFAQLLREEPEVESQTQPSLPAEDQLQLLTELEQRAETAEEKVETLEDYLETLQGVVAVAEAKAKELEETLEAKVEARNEVLKEAVNEKLAIMKQNTLMEHDLKRHRTNALEKHKLRLSLEEKLEAALKKADELNEENIRLRGQPQHGRQVEESGICFTYPELEDKADDRDRSFPPQDVRKQKTDQRAPAVSKGKVSQLFGVDSWCGGYVVTLLLAALVGTVNAFILRVMLALVGYWWQPYSATFSLLVALYSEIRYLRTAAIYCKLLWVGEATKGHTIGNAAEPGVTSTRQEEEVLPYTVIEGLQPGGKTSVTKDEAAWLDTELNATFGGHPDFTDENWDQMRDAIRRCKYCFANKPQDLKGYHGKAEHGTFSIPFEDESKVAYERPRKYSPGEMEIINIHCRELLEYGFIEPASIHCRHASNVVVAGKKDFETGLWTSTRFCCDLRRTNRLSRKDKTVPHRPEELYQKVAKAKFKTTLDATKAFHQIPMTTDEDRDKTAFWWGNQLYRYTSMPFGAAGATAAFVRIMDYELRMLQHCTVCYVDDVVVYSDTAEQHIKDVEEVLRTLGDAGIRLHSGKSTFGAATVDFLGYIIGHNTIGAQEAKSKAIQELPKPDDKTGLRSILGLMNYYKGLVGEIGGPNYSELARPLNDLLRKEVTDIKAAWGPEQDESLQKLKDALCSGRCLRPINYDKPLILYTDWSKYGIGAVLGQKDEDGVEHICVAISRSLGKTERQYASYQGEMLAVVWAVRTIRQYLHGVHFTLVTDHSPLTTLMEKTDLQGQHLRWAISLQEFDFTVRYRPGPQNENADVPSRYPLPSTTDETGARLERSHGEPIEASYLKHYERGFCDSWCKLLTEDPPIGDEVDPELQIANYCLLQVREQLGTGPVHRLFDVHHREELECNVGTLFDTDLPDSYGDTGRLQYAACRALSQVQPATGMQGEGSPAVYYDEEMEDGVLKKPKRIDTRVVAKSFFREAREEGVTCYEPCGGLCAGLEMLLCNGVKVNQYLYQDISPAVRAVARARCFALSRRHSELFPASAIKLEQLPADLEQITAQHFVDAGALAGERWIMVCGYPCQDLSPAGNQAGLDGRHSRLFYHAVRALSALQQLQPQRPPGYILENVSPLAHRPGTRMREEVFPHIMEFVGQPVSFDAAQAGPYAHRLRAFWSNLFQNNQFDSVMVRVERPQRYVTDILEDGWQPREVVTTDEAPYHVANVKGEPMRALPTIMATQNSFAFREPRMGSLVRSVESKELHKCREPNLDEKAHAMGYSVTELRSADSPDDGKLARVLGLAMDRRAVELLYAVAEASRLGLPYSKEQHQAEETCDSPAWEPEEGDWVSAGGTAQQPEQASAAEWVSGSNRYTQHVAKSELQVGREHVDAKLQEMHTRAHKGTHGLGAKFQQRKKRWEMQPFSVAQYRGRSATGFRKATPTTQTEPLVSEVPSWRPPVQEKPMRLPALKDTTRLVELIASVAQQQEQREDFKDIHDDEWCLRWLKSRGTVEPPAEMANRVKKRAARHRWDEATDEIYLITYAGKKLRVPKPADRLELVRTYHDRTGHWEIRRTLNLLWQRNWWVNMKKDVVAVVTQCKTCSRVKTHYAREAAVLTPLEIKSFMYRWSLDLARPTRDPTESGNTRVLIMTENYTRFIICVPIPNKEAVTIANAFRNHVLSVFGAPAECLVDGGAEFEGVFKELCRACLIDRRVTSPNSPEGNGLTERVVRTIKYCLKKIALDQGLDVAWDELLWSLVLSYNAAVQESLKVAPFTLLFAQEATVPPALKSRPPLDFDVNEVKNEYDTRVRDLVARAKVVKELMVTAGCNLEVAQHRDTLLYEGRRGGGQVPKPHNFQAGDFVYIRQRPRTSIEVATKPAILKLVKIQRDGVVVLEDSARTREKSTVQTIAPCHLYVKVDEYDLTRSKPSKHLTCEYCKRVDGEAFMLLCGTCNKGYHTWCLEPALDGVPEGDWQWPSCLPQEVTASFVEVKSELSEKLLQAEGKLKEALGKGMRLLEFDVGPKRALRGGAVEPWQALSKEEIGRSECSMGDWPDRIDWGNQEVLTEMVQRLMPGQWHEGHRTIMSRNVLKGHWDHLSIMNNDWNPQLKWPEAMNALQPGRFDFARESDVPDPTYADNFVEGCGDGGSCSGP</sequence>
<feature type="compositionally biased region" description="Acidic residues" evidence="12">
    <location>
        <begin position="407"/>
        <end position="424"/>
    </location>
</feature>